<comment type="caution">
    <text evidence="1">The sequence shown here is derived from an EMBL/GenBank/DDBJ whole genome shotgun (WGS) entry which is preliminary data.</text>
</comment>
<evidence type="ECO:0000313" key="1">
    <source>
        <dbReference type="EMBL" id="MCD9097842.1"/>
    </source>
</evidence>
<dbReference type="EMBL" id="JAJQKU010000004">
    <property type="protein sequence ID" value="MCD9097842.1"/>
    <property type="molecule type" value="Genomic_DNA"/>
</dbReference>
<keyword evidence="1" id="KW-0489">Methyltransferase</keyword>
<evidence type="ECO:0000313" key="2">
    <source>
        <dbReference type="Proteomes" id="UP001430360"/>
    </source>
</evidence>
<dbReference type="Gene3D" id="3.40.50.150">
    <property type="entry name" value="Vaccinia Virus protein VP39"/>
    <property type="match status" value="1"/>
</dbReference>
<dbReference type="GO" id="GO:0008168">
    <property type="term" value="F:methyltransferase activity"/>
    <property type="evidence" value="ECO:0007669"/>
    <property type="project" value="UniProtKB-KW"/>
</dbReference>
<keyword evidence="1" id="KW-0808">Transferase</keyword>
<gene>
    <name evidence="1" type="ORF">LTT95_12935</name>
</gene>
<dbReference type="InterPro" id="IPR029063">
    <property type="entry name" value="SAM-dependent_MTases_sf"/>
</dbReference>
<reference evidence="1" key="2">
    <citation type="journal article" date="2022" name="Syst. Appl. Microbiol.">
        <title>Physiological and genomic characterisation of Luteimonas fraxinea sp. nov., a bacterial species associated with trees tolerant to ash dieback.</title>
        <authorList>
            <person name="Ulrich K."/>
            <person name="Becker R."/>
            <person name="Behrendt U."/>
            <person name="Kube M."/>
            <person name="Schneck V."/>
            <person name="Ulrich A."/>
        </authorList>
    </citation>
    <scope>NUCLEOTIDE SEQUENCE</scope>
    <source>
        <strain evidence="1">A1P009</strain>
    </source>
</reference>
<dbReference type="SUPFAM" id="SSF53335">
    <property type="entry name" value="S-adenosyl-L-methionine-dependent methyltransferases"/>
    <property type="match status" value="1"/>
</dbReference>
<protein>
    <submittedName>
        <fullName evidence="1">Class I SAM-dependent methyltransferase</fullName>
    </submittedName>
</protein>
<dbReference type="Proteomes" id="UP001430360">
    <property type="component" value="Unassembled WGS sequence"/>
</dbReference>
<organism evidence="1 2">
    <name type="scientific">Luteimonas fraxinea</name>
    <dbReference type="NCBI Taxonomy" id="2901869"/>
    <lineage>
        <taxon>Bacteria</taxon>
        <taxon>Pseudomonadati</taxon>
        <taxon>Pseudomonadota</taxon>
        <taxon>Gammaproteobacteria</taxon>
        <taxon>Lysobacterales</taxon>
        <taxon>Lysobacteraceae</taxon>
        <taxon>Luteimonas</taxon>
    </lineage>
</organism>
<reference evidence="1" key="1">
    <citation type="submission" date="2021-12" db="EMBL/GenBank/DDBJ databases">
        <authorList>
            <person name="Ulrich A."/>
        </authorList>
    </citation>
    <scope>NUCLEOTIDE SEQUENCE</scope>
    <source>
        <strain evidence="1">A1P009</strain>
    </source>
</reference>
<dbReference type="GO" id="GO:0032259">
    <property type="term" value="P:methylation"/>
    <property type="evidence" value="ECO:0007669"/>
    <property type="project" value="UniProtKB-KW"/>
</dbReference>
<dbReference type="RefSeq" id="WP_232136979.1">
    <property type="nucleotide sequence ID" value="NZ_JAJQKU010000004.1"/>
</dbReference>
<keyword evidence="2" id="KW-1185">Reference proteome</keyword>
<accession>A0ABS8UEC3</accession>
<name>A0ABS8UEC3_9GAMM</name>
<sequence length="215" mass="24187">MPFPDRHLDLGCGDAPRNPYGRARLCGIDIRAPDGDVDHEHRTANLVVAPIPYPDGSFGSVSAYDFIEHVPRIFPDANGGTRFPFIELMNEIWRVLAHDGRLYALTPAFPHTDAFVDPTHVNIITDASHAYFCGPAPDGRMYGFHGHFEIVRVIRTERGAAYSALPGSPQNHSPRKLAARALRRWLRWIRGRAFTPRAPYLLWELRAVKQASRQA</sequence>
<proteinExistence type="predicted"/>